<reference evidence="2 3" key="1">
    <citation type="journal article" date="2012" name="Int. J. Syst. Evol. Microbiol.">
        <title>Flammeovirga pacifica sp. nov., isolated from deep-sea sediment.</title>
        <authorList>
            <person name="Xu H."/>
            <person name="Fu Y."/>
            <person name="Yang N."/>
            <person name="Ding Z."/>
            <person name="Lai Q."/>
            <person name="Zeng R."/>
        </authorList>
    </citation>
    <scope>NUCLEOTIDE SEQUENCE [LARGE SCALE GENOMIC DNA]</scope>
    <source>
        <strain evidence="3">DSM 24597 / LMG 26175 / WPAGA1</strain>
    </source>
</reference>
<organism evidence="2 3">
    <name type="scientific">Flammeovirga pacifica</name>
    <dbReference type="NCBI Taxonomy" id="915059"/>
    <lineage>
        <taxon>Bacteria</taxon>
        <taxon>Pseudomonadati</taxon>
        <taxon>Bacteroidota</taxon>
        <taxon>Cytophagia</taxon>
        <taxon>Cytophagales</taxon>
        <taxon>Flammeovirgaceae</taxon>
        <taxon>Flammeovirga</taxon>
    </lineage>
</organism>
<dbReference type="PANTHER" id="PTHR47129:SF1">
    <property type="entry name" value="NMRA-LIKE DOMAIN-CONTAINING PROTEIN"/>
    <property type="match status" value="1"/>
</dbReference>
<dbReference type="InterPro" id="IPR052718">
    <property type="entry name" value="NmrA-type_oxidoreductase"/>
</dbReference>
<dbReference type="InterPro" id="IPR036291">
    <property type="entry name" value="NAD(P)-bd_dom_sf"/>
</dbReference>
<evidence type="ECO:0000259" key="1">
    <source>
        <dbReference type="Pfam" id="PF13460"/>
    </source>
</evidence>
<dbReference type="OrthoDB" id="9780595at2"/>
<dbReference type="RefSeq" id="WP_044220769.1">
    <property type="nucleotide sequence ID" value="NZ_JRYR02000002.1"/>
</dbReference>
<dbReference type="Gene3D" id="3.90.25.10">
    <property type="entry name" value="UDP-galactose 4-epimerase, domain 1"/>
    <property type="match status" value="1"/>
</dbReference>
<gene>
    <name evidence="2" type="ORF">NH26_22095</name>
</gene>
<dbReference type="Proteomes" id="UP000179797">
    <property type="component" value="Unassembled WGS sequence"/>
</dbReference>
<dbReference type="EMBL" id="JRYR02000002">
    <property type="protein sequence ID" value="OHX64294.1"/>
    <property type="molecule type" value="Genomic_DNA"/>
</dbReference>
<dbReference type="SUPFAM" id="SSF51735">
    <property type="entry name" value="NAD(P)-binding Rossmann-fold domains"/>
    <property type="match status" value="1"/>
</dbReference>
<dbReference type="InterPro" id="IPR016040">
    <property type="entry name" value="NAD(P)-bd_dom"/>
</dbReference>
<sequence length="280" mass="30696">MKFAITTASGNLGSTIIKHLKSVTDNSNIIGIARTPEKAAFLDVEIRKGDYNSKEQFLEALKGVDILILISGMDHPDKRIQQHRNVIEAAVENGVSKIVYTSIMGAEKGNGFSPVVASNRQTEEDIKQSGMQWAIGRNGIYLEPDVEYIETYIKEGGIINSAGEGKCGYTSRPELAAAYFNLAIKEEMNGRTVNLFGTAITQQELVEALNKAYNTNMTYTSIGVQEYTELRKKALGDFIGSVIGGIYEGIKSGVFSGDSHYEEVTGRPHKNIDELISLMK</sequence>
<evidence type="ECO:0000313" key="3">
    <source>
        <dbReference type="Proteomes" id="UP000179797"/>
    </source>
</evidence>
<name>A0A1S1YTC9_FLAPC</name>
<dbReference type="AlphaFoldDB" id="A0A1S1YTC9"/>
<accession>A0A1S1YTC9</accession>
<keyword evidence="3" id="KW-1185">Reference proteome</keyword>
<dbReference type="Pfam" id="PF13460">
    <property type="entry name" value="NAD_binding_10"/>
    <property type="match status" value="1"/>
</dbReference>
<protein>
    <submittedName>
        <fullName evidence="2">NAD(P)-dependent oxidoreductase</fullName>
    </submittedName>
</protein>
<comment type="caution">
    <text evidence="2">The sequence shown here is derived from an EMBL/GenBank/DDBJ whole genome shotgun (WGS) entry which is preliminary data.</text>
</comment>
<dbReference type="STRING" id="915059.NH26_22095"/>
<proteinExistence type="predicted"/>
<dbReference type="PANTHER" id="PTHR47129">
    <property type="entry name" value="QUINONE OXIDOREDUCTASE 2"/>
    <property type="match status" value="1"/>
</dbReference>
<feature type="domain" description="NAD(P)-binding" evidence="1">
    <location>
        <begin position="8"/>
        <end position="145"/>
    </location>
</feature>
<evidence type="ECO:0000313" key="2">
    <source>
        <dbReference type="EMBL" id="OHX64294.1"/>
    </source>
</evidence>
<dbReference type="Gene3D" id="3.40.50.720">
    <property type="entry name" value="NAD(P)-binding Rossmann-like Domain"/>
    <property type="match status" value="1"/>
</dbReference>